<dbReference type="GO" id="GO:0016226">
    <property type="term" value="P:iron-sulfur cluster assembly"/>
    <property type="evidence" value="ECO:0007669"/>
    <property type="project" value="InterPro"/>
</dbReference>
<protein>
    <recommendedName>
        <fullName evidence="1">NIF system FeS cluster assembly NifU N-terminal domain-containing protein</fullName>
    </recommendedName>
</protein>
<dbReference type="EMBL" id="UINC01040258">
    <property type="protein sequence ID" value="SVB39878.1"/>
    <property type="molecule type" value="Genomic_DNA"/>
</dbReference>
<gene>
    <name evidence="2" type="ORF">METZ01_LOCUS192732</name>
</gene>
<dbReference type="AlphaFoldDB" id="A0A382DNB2"/>
<reference evidence="2" key="1">
    <citation type="submission" date="2018-05" db="EMBL/GenBank/DDBJ databases">
        <authorList>
            <person name="Lanie J.A."/>
            <person name="Ng W.-L."/>
            <person name="Kazmierczak K.M."/>
            <person name="Andrzejewski T.M."/>
            <person name="Davidsen T.M."/>
            <person name="Wayne K.J."/>
            <person name="Tettelin H."/>
            <person name="Glass J.I."/>
            <person name="Rusch D."/>
            <person name="Podicherti R."/>
            <person name="Tsui H.-C.T."/>
            <person name="Winkler M.E."/>
        </authorList>
    </citation>
    <scope>NUCLEOTIDE SEQUENCE</scope>
</reference>
<dbReference type="InterPro" id="IPR002871">
    <property type="entry name" value="NIF_FeS_clus_asmbl_NifU_N"/>
</dbReference>
<dbReference type="PANTHER" id="PTHR10093">
    <property type="entry name" value="IRON-SULFUR CLUSTER ASSEMBLY ENZYME NIFU HOMOLOG"/>
    <property type="match status" value="1"/>
</dbReference>
<dbReference type="CDD" id="cd06664">
    <property type="entry name" value="IscU_like"/>
    <property type="match status" value="1"/>
</dbReference>
<name>A0A382DNB2_9ZZZZ</name>
<dbReference type="GO" id="GO:0005506">
    <property type="term" value="F:iron ion binding"/>
    <property type="evidence" value="ECO:0007669"/>
    <property type="project" value="InterPro"/>
</dbReference>
<feature type="non-terminal residue" evidence="2">
    <location>
        <position position="1"/>
    </location>
</feature>
<accession>A0A382DNB2</accession>
<dbReference type="Gene3D" id="3.90.1010.10">
    <property type="match status" value="1"/>
</dbReference>
<dbReference type="SUPFAM" id="SSF82649">
    <property type="entry name" value="SufE/NifU"/>
    <property type="match status" value="1"/>
</dbReference>
<dbReference type="NCBIfam" id="TIGR01994">
    <property type="entry name" value="SUF_scaf_2"/>
    <property type="match status" value="1"/>
</dbReference>
<dbReference type="GO" id="GO:0051536">
    <property type="term" value="F:iron-sulfur cluster binding"/>
    <property type="evidence" value="ECO:0007669"/>
    <property type="project" value="InterPro"/>
</dbReference>
<proteinExistence type="predicted"/>
<evidence type="ECO:0000313" key="2">
    <source>
        <dbReference type="EMBL" id="SVB39878.1"/>
    </source>
</evidence>
<dbReference type="Pfam" id="PF01592">
    <property type="entry name" value="NifU_N"/>
    <property type="match status" value="1"/>
</dbReference>
<feature type="domain" description="NIF system FeS cluster assembly NifU N-terminal" evidence="1">
    <location>
        <begin position="1"/>
        <end position="95"/>
    </location>
</feature>
<organism evidence="2">
    <name type="scientific">marine metagenome</name>
    <dbReference type="NCBI Taxonomy" id="408172"/>
    <lineage>
        <taxon>unclassified sequences</taxon>
        <taxon>metagenomes</taxon>
        <taxon>ecological metagenomes</taxon>
    </lineage>
</organism>
<evidence type="ECO:0000259" key="1">
    <source>
        <dbReference type="Pfam" id="PF01592"/>
    </source>
</evidence>
<sequence length="113" mass="12152">VNNPFCGDEFHIQLRVSDGSVSQVGINGRGCAISQASASLLAELVEGKSYAEVKAAVDSVRRLLKGEEVTEEEQDILGDIEALGGVRKFPVRIKCALLSWVGLDDALTDHLKK</sequence>